<dbReference type="Gene3D" id="1.10.10.10">
    <property type="entry name" value="Winged helix-like DNA-binding domain superfamily/Winged helix DNA-binding domain"/>
    <property type="match status" value="1"/>
</dbReference>
<evidence type="ECO:0000256" key="2">
    <source>
        <dbReference type="ARBA" id="ARBA00023125"/>
    </source>
</evidence>
<dbReference type="SUPFAM" id="SSF46785">
    <property type="entry name" value="Winged helix' DNA-binding domain"/>
    <property type="match status" value="1"/>
</dbReference>
<dbReference type="PANTHER" id="PTHR44846:SF1">
    <property type="entry name" value="MANNOSYL-D-GLYCERATE TRANSPORT_METABOLISM SYSTEM REPRESSOR MNGR-RELATED"/>
    <property type="match status" value="1"/>
</dbReference>
<accession>A0A2U3AFZ3</accession>
<name>A0A2U3AFZ3_9BACL</name>
<dbReference type="InterPro" id="IPR006037">
    <property type="entry name" value="RCK_C"/>
</dbReference>
<dbReference type="InterPro" id="IPR000524">
    <property type="entry name" value="Tscrpt_reg_HTH_GntR"/>
</dbReference>
<keyword evidence="9" id="KW-1185">Reference proteome</keyword>
<dbReference type="InterPro" id="IPR036721">
    <property type="entry name" value="RCK_C_sf"/>
</dbReference>
<dbReference type="GO" id="GO:0006813">
    <property type="term" value="P:potassium ion transport"/>
    <property type="evidence" value="ECO:0007669"/>
    <property type="project" value="InterPro"/>
</dbReference>
<protein>
    <submittedName>
        <fullName evidence="6">DNA-binding transcriptional repressor ExuR</fullName>
    </submittedName>
    <submittedName>
        <fullName evidence="7">GntR family transcriptional regulator</fullName>
    </submittedName>
</protein>
<dbReference type="SUPFAM" id="SSF116726">
    <property type="entry name" value="TrkA C-terminal domain-like"/>
    <property type="match status" value="1"/>
</dbReference>
<feature type="domain" description="RCK C-terminal" evidence="5">
    <location>
        <begin position="126"/>
        <end position="211"/>
    </location>
</feature>
<organism evidence="6 8">
    <name type="scientific">Kurthia zopfii</name>
    <dbReference type="NCBI Taxonomy" id="1650"/>
    <lineage>
        <taxon>Bacteria</taxon>
        <taxon>Bacillati</taxon>
        <taxon>Bacillota</taxon>
        <taxon>Bacilli</taxon>
        <taxon>Bacillales</taxon>
        <taxon>Caryophanaceae</taxon>
        <taxon>Kurthia</taxon>
    </lineage>
</organism>
<evidence type="ECO:0000259" key="4">
    <source>
        <dbReference type="PROSITE" id="PS50949"/>
    </source>
</evidence>
<proteinExistence type="predicted"/>
<dbReference type="GO" id="GO:0003677">
    <property type="term" value="F:DNA binding"/>
    <property type="evidence" value="ECO:0007669"/>
    <property type="project" value="UniProtKB-KW"/>
</dbReference>
<gene>
    <name evidence="7" type="ORF">DFR61_11013</name>
    <name evidence="6" type="ORF">NCTC10597_00917</name>
</gene>
<dbReference type="OrthoDB" id="226679at2"/>
<feature type="domain" description="HTH gntR-type" evidence="4">
    <location>
        <begin position="12"/>
        <end position="80"/>
    </location>
</feature>
<evidence type="ECO:0000313" key="7">
    <source>
        <dbReference type="EMBL" id="TDR39797.1"/>
    </source>
</evidence>
<dbReference type="Pfam" id="PF00392">
    <property type="entry name" value="GntR"/>
    <property type="match status" value="1"/>
</dbReference>
<dbReference type="InterPro" id="IPR050679">
    <property type="entry name" value="Bact_HTH_transcr_reg"/>
</dbReference>
<keyword evidence="2 6" id="KW-0238">DNA-binding</keyword>
<evidence type="ECO:0000313" key="9">
    <source>
        <dbReference type="Proteomes" id="UP000294641"/>
    </source>
</evidence>
<dbReference type="InterPro" id="IPR036388">
    <property type="entry name" value="WH-like_DNA-bd_sf"/>
</dbReference>
<dbReference type="RefSeq" id="WP_109348702.1">
    <property type="nucleotide sequence ID" value="NZ_BJUE01000007.1"/>
</dbReference>
<dbReference type="Proteomes" id="UP000294641">
    <property type="component" value="Unassembled WGS sequence"/>
</dbReference>
<dbReference type="Proteomes" id="UP000254330">
    <property type="component" value="Unassembled WGS sequence"/>
</dbReference>
<dbReference type="CDD" id="cd07377">
    <property type="entry name" value="WHTH_GntR"/>
    <property type="match status" value="1"/>
</dbReference>
<dbReference type="GO" id="GO:0003700">
    <property type="term" value="F:DNA-binding transcription factor activity"/>
    <property type="evidence" value="ECO:0007669"/>
    <property type="project" value="InterPro"/>
</dbReference>
<keyword evidence="3" id="KW-0804">Transcription</keyword>
<dbReference type="GO" id="GO:0045892">
    <property type="term" value="P:negative regulation of DNA-templated transcription"/>
    <property type="evidence" value="ECO:0007669"/>
    <property type="project" value="TreeGrafter"/>
</dbReference>
<keyword evidence="1" id="KW-0805">Transcription regulation</keyword>
<dbReference type="InterPro" id="IPR036390">
    <property type="entry name" value="WH_DNA-bd_sf"/>
</dbReference>
<dbReference type="EMBL" id="UGNP01000001">
    <property type="protein sequence ID" value="STX09246.1"/>
    <property type="molecule type" value="Genomic_DNA"/>
</dbReference>
<evidence type="ECO:0000313" key="6">
    <source>
        <dbReference type="EMBL" id="STX09246.1"/>
    </source>
</evidence>
<evidence type="ECO:0000256" key="3">
    <source>
        <dbReference type="ARBA" id="ARBA00023163"/>
    </source>
</evidence>
<sequence>MTEQYKKTKIKQSRYQIIAADLASKIVDREYEVGQKLYARSSLASKYGVSSETARRAIAVLQDLGIVQATKGSGVYIQSYEEAAKFVHQLKDVQSVNEIQHDVFESIKKQRDELDRLENLSQELVSRTNRFHSLNPFAPFNVTVNSECLYLGMTIQELNFWQNTTATIVGIKREDEILLSPGPYASIKENDVIYFIGNEASFDVVKNFLYKG</sequence>
<evidence type="ECO:0000313" key="8">
    <source>
        <dbReference type="Proteomes" id="UP000254330"/>
    </source>
</evidence>
<dbReference type="PANTHER" id="PTHR44846">
    <property type="entry name" value="MANNOSYL-D-GLYCERATE TRANSPORT/METABOLISM SYSTEM REPRESSOR MNGR-RELATED"/>
    <property type="match status" value="1"/>
</dbReference>
<comment type="caution">
    <text evidence="6">The sequence shown here is derived from an EMBL/GenBank/DDBJ whole genome shotgun (WGS) entry which is preliminary data.</text>
</comment>
<reference evidence="6 8" key="1">
    <citation type="submission" date="2018-06" db="EMBL/GenBank/DDBJ databases">
        <authorList>
            <consortium name="Pathogen Informatics"/>
            <person name="Doyle S."/>
        </authorList>
    </citation>
    <scope>NUCLEOTIDE SEQUENCE [LARGE SCALE GENOMIC DNA]</scope>
    <source>
        <strain evidence="6 8">NCTC10597</strain>
    </source>
</reference>
<evidence type="ECO:0000256" key="1">
    <source>
        <dbReference type="ARBA" id="ARBA00023015"/>
    </source>
</evidence>
<dbReference type="EMBL" id="SNZG01000010">
    <property type="protein sequence ID" value="TDR39797.1"/>
    <property type="molecule type" value="Genomic_DNA"/>
</dbReference>
<dbReference type="Gene3D" id="3.30.70.1450">
    <property type="entry name" value="Regulator of K+ conductance, C-terminal domain"/>
    <property type="match status" value="1"/>
</dbReference>
<dbReference type="Pfam" id="PF02080">
    <property type="entry name" value="TrkA_C"/>
    <property type="match status" value="1"/>
</dbReference>
<reference evidence="7 9" key="2">
    <citation type="submission" date="2019-03" db="EMBL/GenBank/DDBJ databases">
        <title>Genomic Encyclopedia of Type Strains, Phase IV (KMG-IV): sequencing the most valuable type-strain genomes for metagenomic binning, comparative biology and taxonomic classification.</title>
        <authorList>
            <person name="Goeker M."/>
        </authorList>
    </citation>
    <scope>NUCLEOTIDE SEQUENCE [LARGE SCALE GENOMIC DNA]</scope>
    <source>
        <strain evidence="7 9">DSM 20580</strain>
    </source>
</reference>
<dbReference type="AlphaFoldDB" id="A0A2U3AFZ3"/>
<dbReference type="PROSITE" id="PS51202">
    <property type="entry name" value="RCK_C"/>
    <property type="match status" value="1"/>
</dbReference>
<dbReference type="PROSITE" id="PS50949">
    <property type="entry name" value="HTH_GNTR"/>
    <property type="match status" value="1"/>
</dbReference>
<dbReference type="SMART" id="SM00345">
    <property type="entry name" value="HTH_GNTR"/>
    <property type="match status" value="1"/>
</dbReference>
<evidence type="ECO:0000259" key="5">
    <source>
        <dbReference type="PROSITE" id="PS51202"/>
    </source>
</evidence>
<dbReference type="GO" id="GO:0008324">
    <property type="term" value="F:monoatomic cation transmembrane transporter activity"/>
    <property type="evidence" value="ECO:0007669"/>
    <property type="project" value="InterPro"/>
</dbReference>